<dbReference type="Pfam" id="PF00753">
    <property type="entry name" value="Lactamase_B"/>
    <property type="match status" value="1"/>
</dbReference>
<sequence length="300" mass="32748">MTDTVRLGRATLSRVVETRIQMRTSLFGQTPAEAWQDNAALLEPLFWDPAAGEWKIVMQTWVLRVDGLTVLVDTGVGNDRDRPHMPPLHRLNTGYLGALADAGVTPDDVDVVINTHVHTDHVGWNTRLAAASRADTADGTWVPTFPNARYLIPELDYRYFAPDGAGDREGMRIVFADSILPVESQMELYSGDHQLSESLWLRPAAGHTPGSSVVWLDAGVPAVFVGDLTHCPIQLPRPDDPCAFDEDPVAAAITRNRVLTEASRRRAAVIPAHYPGSGGATVVARGDGFMVDDWLELPAI</sequence>
<dbReference type="RefSeq" id="WP_064281432.1">
    <property type="nucleotide sequence ID" value="NZ_LWCS01000019.1"/>
</dbReference>
<evidence type="ECO:0000256" key="3">
    <source>
        <dbReference type="ARBA" id="ARBA00022801"/>
    </source>
</evidence>
<evidence type="ECO:0000256" key="1">
    <source>
        <dbReference type="ARBA" id="ARBA00007749"/>
    </source>
</evidence>
<dbReference type="Proteomes" id="UP000078396">
    <property type="component" value="Unassembled WGS sequence"/>
</dbReference>
<dbReference type="OrthoDB" id="5177904at2"/>
<dbReference type="Gene3D" id="3.60.15.10">
    <property type="entry name" value="Ribonuclease Z/Hydroxyacylglutathione hydrolase-like"/>
    <property type="match status" value="1"/>
</dbReference>
<evidence type="ECO:0000256" key="4">
    <source>
        <dbReference type="ARBA" id="ARBA00022833"/>
    </source>
</evidence>
<dbReference type="SMART" id="SM00849">
    <property type="entry name" value="Lactamase_B"/>
    <property type="match status" value="1"/>
</dbReference>
<accession>A0A178LWY7</accession>
<dbReference type="InterPro" id="IPR051013">
    <property type="entry name" value="MBL_superfamily_lactonases"/>
</dbReference>
<evidence type="ECO:0000256" key="2">
    <source>
        <dbReference type="ARBA" id="ARBA00022723"/>
    </source>
</evidence>
<organism evidence="6 7">
    <name type="scientific">Mycolicibacterium iranicum</name>
    <name type="common">Mycobacterium iranicum</name>
    <dbReference type="NCBI Taxonomy" id="912594"/>
    <lineage>
        <taxon>Bacteria</taxon>
        <taxon>Bacillati</taxon>
        <taxon>Actinomycetota</taxon>
        <taxon>Actinomycetes</taxon>
        <taxon>Mycobacteriales</taxon>
        <taxon>Mycobacteriaceae</taxon>
        <taxon>Mycolicibacterium</taxon>
    </lineage>
</organism>
<dbReference type="PANTHER" id="PTHR42978">
    <property type="entry name" value="QUORUM-QUENCHING LACTONASE YTNP-RELATED-RELATED"/>
    <property type="match status" value="1"/>
</dbReference>
<reference evidence="6 7" key="1">
    <citation type="submission" date="2016-04" db="EMBL/GenBank/DDBJ databases">
        <title>Draft Genome Sequences of Staphylococcus capitis Strain H36, S. capitis Strain H65, S. cohnii Strain H62, S. hominis Strain H69, Mycobacterium iranicum Strain H39, Plantibacter sp. Strain H53, Pseudomonas oryzihabitans Strain H72, and Microbacterium sp. Strain H83, isolated from residential settings.</title>
        <authorList>
            <person name="Lymperopoulou D."/>
            <person name="Adams R.I."/>
            <person name="Lindow S."/>
            <person name="Coil D.A."/>
            <person name="Jospin G."/>
            <person name="Eisen J.A."/>
        </authorList>
    </citation>
    <scope>NUCLEOTIDE SEQUENCE [LARGE SCALE GENOMIC DNA]</scope>
    <source>
        <strain evidence="6 7">H39</strain>
    </source>
</reference>
<keyword evidence="2" id="KW-0479">Metal-binding</keyword>
<evidence type="ECO:0000259" key="5">
    <source>
        <dbReference type="SMART" id="SM00849"/>
    </source>
</evidence>
<evidence type="ECO:0000313" key="7">
    <source>
        <dbReference type="Proteomes" id="UP000078396"/>
    </source>
</evidence>
<dbReference type="PANTHER" id="PTHR42978:SF6">
    <property type="entry name" value="QUORUM-QUENCHING LACTONASE YTNP-RELATED"/>
    <property type="match status" value="1"/>
</dbReference>
<comment type="similarity">
    <text evidence="1">Belongs to the metallo-beta-lactamase superfamily.</text>
</comment>
<name>A0A178LWY7_MYCIR</name>
<dbReference type="GO" id="GO:0046872">
    <property type="term" value="F:metal ion binding"/>
    <property type="evidence" value="ECO:0007669"/>
    <property type="project" value="UniProtKB-KW"/>
</dbReference>
<dbReference type="CDD" id="cd16277">
    <property type="entry name" value="metallo-hydrolase-like_MBL-fold"/>
    <property type="match status" value="1"/>
</dbReference>
<keyword evidence="4" id="KW-0862">Zinc</keyword>
<dbReference type="InterPro" id="IPR036866">
    <property type="entry name" value="RibonucZ/Hydroxyglut_hydro"/>
</dbReference>
<dbReference type="AlphaFoldDB" id="A0A178LWY7"/>
<feature type="domain" description="Metallo-beta-lactamase" evidence="5">
    <location>
        <begin position="57"/>
        <end position="273"/>
    </location>
</feature>
<protein>
    <submittedName>
        <fullName evidence="6">MBL fold metallo-hydrolase</fullName>
    </submittedName>
</protein>
<comment type="caution">
    <text evidence="6">The sequence shown here is derived from an EMBL/GenBank/DDBJ whole genome shotgun (WGS) entry which is preliminary data.</text>
</comment>
<keyword evidence="3 6" id="KW-0378">Hydrolase</keyword>
<dbReference type="SUPFAM" id="SSF56281">
    <property type="entry name" value="Metallo-hydrolase/oxidoreductase"/>
    <property type="match status" value="1"/>
</dbReference>
<gene>
    <name evidence="6" type="ORF">A4X20_18510</name>
</gene>
<dbReference type="STRING" id="912594.AWC12_00485"/>
<dbReference type="InterPro" id="IPR001279">
    <property type="entry name" value="Metallo-B-lactamas"/>
</dbReference>
<proteinExistence type="inferred from homology"/>
<dbReference type="EMBL" id="LWCS01000019">
    <property type="protein sequence ID" value="OAN39061.1"/>
    <property type="molecule type" value="Genomic_DNA"/>
</dbReference>
<evidence type="ECO:0000313" key="6">
    <source>
        <dbReference type="EMBL" id="OAN39061.1"/>
    </source>
</evidence>
<dbReference type="GO" id="GO:0016787">
    <property type="term" value="F:hydrolase activity"/>
    <property type="evidence" value="ECO:0007669"/>
    <property type="project" value="UniProtKB-KW"/>
</dbReference>